<dbReference type="Proteomes" id="UP000011713">
    <property type="component" value="Unassembled WGS sequence"/>
</dbReference>
<evidence type="ECO:0000313" key="3">
    <source>
        <dbReference type="Proteomes" id="UP000011713"/>
    </source>
</evidence>
<keyword evidence="3" id="KW-1185">Reference proteome</keyword>
<dbReference type="Pfam" id="PF00149">
    <property type="entry name" value="Metallophos"/>
    <property type="match status" value="1"/>
</dbReference>
<dbReference type="GO" id="GO:0016788">
    <property type="term" value="F:hydrolase activity, acting on ester bonds"/>
    <property type="evidence" value="ECO:0007669"/>
    <property type="project" value="TreeGrafter"/>
</dbReference>
<dbReference type="InParanoid" id="M4BHA2"/>
<dbReference type="PANTHER" id="PTHR32440:SF0">
    <property type="entry name" value="PHOSPHATASE DCR2-RELATED"/>
    <property type="match status" value="1"/>
</dbReference>
<dbReference type="InterPro" id="IPR004843">
    <property type="entry name" value="Calcineurin-like_PHP"/>
</dbReference>
<dbReference type="PANTHER" id="PTHR32440">
    <property type="entry name" value="PHOSPHATASE DCR2-RELATED-RELATED"/>
    <property type="match status" value="1"/>
</dbReference>
<dbReference type="STRING" id="559515.M4BHA2"/>
<organism evidence="2 3">
    <name type="scientific">Hyaloperonospora arabidopsidis (strain Emoy2)</name>
    <name type="common">Downy mildew agent</name>
    <name type="synonym">Peronospora arabidopsidis</name>
    <dbReference type="NCBI Taxonomy" id="559515"/>
    <lineage>
        <taxon>Eukaryota</taxon>
        <taxon>Sar</taxon>
        <taxon>Stramenopiles</taxon>
        <taxon>Oomycota</taxon>
        <taxon>Peronosporomycetes</taxon>
        <taxon>Peronosporales</taxon>
        <taxon>Peronosporaceae</taxon>
        <taxon>Hyaloperonospora</taxon>
    </lineage>
</organism>
<reference evidence="3" key="1">
    <citation type="journal article" date="2010" name="Science">
        <title>Signatures of adaptation to obligate biotrophy in the Hyaloperonospora arabidopsidis genome.</title>
        <authorList>
            <person name="Baxter L."/>
            <person name="Tripathy S."/>
            <person name="Ishaque N."/>
            <person name="Boot N."/>
            <person name="Cabral A."/>
            <person name="Kemen E."/>
            <person name="Thines M."/>
            <person name="Ah-Fong A."/>
            <person name="Anderson R."/>
            <person name="Badejoko W."/>
            <person name="Bittner-Eddy P."/>
            <person name="Boore J.L."/>
            <person name="Chibucos M.C."/>
            <person name="Coates M."/>
            <person name="Dehal P."/>
            <person name="Delehaunty K."/>
            <person name="Dong S."/>
            <person name="Downton P."/>
            <person name="Dumas B."/>
            <person name="Fabro G."/>
            <person name="Fronick C."/>
            <person name="Fuerstenberg S.I."/>
            <person name="Fulton L."/>
            <person name="Gaulin E."/>
            <person name="Govers F."/>
            <person name="Hughes L."/>
            <person name="Humphray S."/>
            <person name="Jiang R.H."/>
            <person name="Judelson H."/>
            <person name="Kamoun S."/>
            <person name="Kyung K."/>
            <person name="Meijer H."/>
            <person name="Minx P."/>
            <person name="Morris P."/>
            <person name="Nelson J."/>
            <person name="Phuntumart V."/>
            <person name="Qutob D."/>
            <person name="Rehmany A."/>
            <person name="Rougon-Cardoso A."/>
            <person name="Ryden P."/>
            <person name="Torto-Alalibo T."/>
            <person name="Studholme D."/>
            <person name="Wang Y."/>
            <person name="Win J."/>
            <person name="Wood J."/>
            <person name="Clifton S.W."/>
            <person name="Rogers J."/>
            <person name="Van den Ackerveken G."/>
            <person name="Jones J.D."/>
            <person name="McDowell J.M."/>
            <person name="Beynon J."/>
            <person name="Tyler B.M."/>
        </authorList>
    </citation>
    <scope>NUCLEOTIDE SEQUENCE [LARGE SCALE GENOMIC DNA]</scope>
    <source>
        <strain evidence="3">Emoy2</strain>
    </source>
</reference>
<dbReference type="GO" id="GO:0005737">
    <property type="term" value="C:cytoplasm"/>
    <property type="evidence" value="ECO:0007669"/>
    <property type="project" value="TreeGrafter"/>
</dbReference>
<reference evidence="2" key="2">
    <citation type="submission" date="2015-06" db="UniProtKB">
        <authorList>
            <consortium name="EnsemblProtists"/>
        </authorList>
    </citation>
    <scope>IDENTIFICATION</scope>
    <source>
        <strain evidence="2">Emoy2</strain>
    </source>
</reference>
<protein>
    <recommendedName>
        <fullName evidence="1">Calcineurin-like phosphoesterase domain-containing protein</fullName>
    </recommendedName>
</protein>
<feature type="domain" description="Calcineurin-like phosphoesterase" evidence="1">
    <location>
        <begin position="168"/>
        <end position="296"/>
    </location>
</feature>
<dbReference type="EMBL" id="JH598254">
    <property type="status" value="NOT_ANNOTATED_CDS"/>
    <property type="molecule type" value="Genomic_DNA"/>
</dbReference>
<sequence>MLKSSASSSGVVVCVHRPSSSTTGVYSVLTVLDVVSPTEPCPGSTANGTEITSDRIKLCAGWGLVDFGNTSILVSSQATSSFVAELSQYQTTEDEVASFNISSLSGDWNIIGNGSTGDMRIFCLTRQYKPFVLNTTSGSAGITVKVDSDVSSSVEAVASSSSEELSFQVLQIADMHITGYPDYPCLNGSTTYRDSILAAASVIARQMREEGNFTDSAAAGEGTDPLYREYREAVTVAFLNELLDIEKPDFVVVTGDNVHRGFEVRFQAVATNTFTSRVERRKIPWSTVFGNHDTDGGLSREGLLELMT</sequence>
<dbReference type="eggNOG" id="KOG1432">
    <property type="taxonomic scope" value="Eukaryota"/>
</dbReference>
<proteinExistence type="predicted"/>
<dbReference type="EnsemblProtists" id="HpaT805778">
    <property type="protein sequence ID" value="HpaP805778"/>
    <property type="gene ID" value="HpaG805778"/>
</dbReference>
<name>M4BHA2_HYAAE</name>
<dbReference type="HOGENOM" id="CLU_904469_0_0_1"/>
<dbReference type="VEuPathDB" id="FungiDB:HpaG805778"/>
<evidence type="ECO:0000259" key="1">
    <source>
        <dbReference type="Pfam" id="PF00149"/>
    </source>
</evidence>
<evidence type="ECO:0000313" key="2">
    <source>
        <dbReference type="EnsemblProtists" id="HpaP805778"/>
    </source>
</evidence>
<dbReference type="Gene3D" id="3.60.21.10">
    <property type="match status" value="1"/>
</dbReference>
<dbReference type="AlphaFoldDB" id="M4BHA2"/>
<accession>M4BHA2</accession>
<dbReference type="SUPFAM" id="SSF56300">
    <property type="entry name" value="Metallo-dependent phosphatases"/>
    <property type="match status" value="1"/>
</dbReference>
<dbReference type="InterPro" id="IPR029052">
    <property type="entry name" value="Metallo-depent_PP-like"/>
</dbReference>